<feature type="compositionally biased region" description="Basic residues" evidence="1">
    <location>
        <begin position="89"/>
        <end position="98"/>
    </location>
</feature>
<organism evidence="2 3">
    <name type="scientific">Halonatronomonas betaini</name>
    <dbReference type="NCBI Taxonomy" id="2778430"/>
    <lineage>
        <taxon>Bacteria</taxon>
        <taxon>Bacillati</taxon>
        <taxon>Bacillota</taxon>
        <taxon>Clostridia</taxon>
        <taxon>Halanaerobiales</taxon>
        <taxon>Halarsenatibacteraceae</taxon>
        <taxon>Halonatronomonas</taxon>
    </lineage>
</organism>
<comment type="caution">
    <text evidence="2">The sequence shown here is derived from an EMBL/GenBank/DDBJ whole genome shotgun (WGS) entry which is preliminary data.</text>
</comment>
<evidence type="ECO:0000313" key="2">
    <source>
        <dbReference type="EMBL" id="MBF8435756.1"/>
    </source>
</evidence>
<dbReference type="AlphaFoldDB" id="A0A931AQ40"/>
<keyword evidence="3" id="KW-1185">Reference proteome</keyword>
<feature type="compositionally biased region" description="Basic and acidic residues" evidence="1">
    <location>
        <begin position="111"/>
        <end position="121"/>
    </location>
</feature>
<dbReference type="RefSeq" id="WP_270452426.1">
    <property type="nucleotide sequence ID" value="NZ_JADPIE010000001.1"/>
</dbReference>
<feature type="region of interest" description="Disordered" evidence="1">
    <location>
        <begin position="87"/>
        <end position="121"/>
    </location>
</feature>
<evidence type="ECO:0000313" key="3">
    <source>
        <dbReference type="Proteomes" id="UP000621436"/>
    </source>
</evidence>
<accession>A0A931AQ40</accession>
<proteinExistence type="predicted"/>
<dbReference type="EMBL" id="JADPIE010000001">
    <property type="protein sequence ID" value="MBF8435756.1"/>
    <property type="molecule type" value="Genomic_DNA"/>
</dbReference>
<gene>
    <name evidence="2" type="ORF">I0Q91_01560</name>
</gene>
<protein>
    <submittedName>
        <fullName evidence="2">Uncharacterized protein</fullName>
    </submittedName>
</protein>
<name>A0A931AQ40_9FIRM</name>
<reference evidence="2" key="1">
    <citation type="submission" date="2020-11" db="EMBL/GenBank/DDBJ databases">
        <title>Halonatronomonas betainensis gen. nov., sp. nov. a novel haloalkaliphilic representative of the family Halanaerobiacae capable of betaine degradation.</title>
        <authorList>
            <person name="Boltyanskaya Y."/>
            <person name="Kevbrin V."/>
            <person name="Detkova E."/>
            <person name="Grouzdev D.S."/>
            <person name="Koziaeva V."/>
            <person name="Zhilina T."/>
        </authorList>
    </citation>
    <scope>NUCLEOTIDE SEQUENCE</scope>
    <source>
        <strain evidence="2">Z-7014</strain>
    </source>
</reference>
<dbReference type="Proteomes" id="UP000621436">
    <property type="component" value="Unassembled WGS sequence"/>
</dbReference>
<sequence>MLTRTETLERLLAIRKNLSPDGKIPFPKEETETALGKVDTLILDLIGSFPSIEERIDEIINLAIANSISIKTAAVAIHELISEKSLNKQNKKRKKKASKSSTPSKKIYTSKVEKLEAQGWN</sequence>
<evidence type="ECO:0000256" key="1">
    <source>
        <dbReference type="SAM" id="MobiDB-lite"/>
    </source>
</evidence>